<comment type="caution">
    <text evidence="1">The sequence shown here is derived from an EMBL/GenBank/DDBJ whole genome shotgun (WGS) entry which is preliminary data.</text>
</comment>
<organism evidence="1 2">
    <name type="scientific">Ramazzottius varieornatus</name>
    <name type="common">Water bear</name>
    <name type="synonym">Tardigrade</name>
    <dbReference type="NCBI Taxonomy" id="947166"/>
    <lineage>
        <taxon>Eukaryota</taxon>
        <taxon>Metazoa</taxon>
        <taxon>Ecdysozoa</taxon>
        <taxon>Tardigrada</taxon>
        <taxon>Eutardigrada</taxon>
        <taxon>Parachela</taxon>
        <taxon>Hypsibioidea</taxon>
        <taxon>Ramazzottiidae</taxon>
        <taxon>Ramazzottius</taxon>
    </lineage>
</organism>
<reference evidence="1 2" key="1">
    <citation type="journal article" date="2016" name="Nat. Commun.">
        <title>Extremotolerant tardigrade genome and improved radiotolerance of human cultured cells by tardigrade-unique protein.</title>
        <authorList>
            <person name="Hashimoto T."/>
            <person name="Horikawa D.D."/>
            <person name="Saito Y."/>
            <person name="Kuwahara H."/>
            <person name="Kozuka-Hata H."/>
            <person name="Shin-I T."/>
            <person name="Minakuchi Y."/>
            <person name="Ohishi K."/>
            <person name="Motoyama A."/>
            <person name="Aizu T."/>
            <person name="Enomoto A."/>
            <person name="Kondo K."/>
            <person name="Tanaka S."/>
            <person name="Hara Y."/>
            <person name="Koshikawa S."/>
            <person name="Sagara H."/>
            <person name="Miura T."/>
            <person name="Yokobori S."/>
            <person name="Miyagawa K."/>
            <person name="Suzuki Y."/>
            <person name="Kubo T."/>
            <person name="Oyama M."/>
            <person name="Kohara Y."/>
            <person name="Fujiyama A."/>
            <person name="Arakawa K."/>
            <person name="Katayama T."/>
            <person name="Toyoda A."/>
            <person name="Kunieda T."/>
        </authorList>
    </citation>
    <scope>NUCLEOTIDE SEQUENCE [LARGE SCALE GENOMIC DNA]</scope>
    <source>
        <strain evidence="1 2">YOKOZUNA-1</strain>
    </source>
</reference>
<keyword evidence="2" id="KW-1185">Reference proteome</keyword>
<name>A0A1D1W2Z0_RAMVA</name>
<evidence type="ECO:0000313" key="1">
    <source>
        <dbReference type="EMBL" id="GAV05734.1"/>
    </source>
</evidence>
<dbReference type="EMBL" id="BDGG01000012">
    <property type="protein sequence ID" value="GAV05734.1"/>
    <property type="molecule type" value="Genomic_DNA"/>
</dbReference>
<accession>A0A1D1W2Z0</accession>
<evidence type="ECO:0000313" key="2">
    <source>
        <dbReference type="Proteomes" id="UP000186922"/>
    </source>
</evidence>
<sequence length="108" mass="12137">MRSLGFILLPTLNPVQNSHVLMDTSSGSCRKRSCLSEILSLQVFLSRESEATKRQGISRRPTASNGVFNQEIIGRLSSTIRLWRLASIRLHYAWTKGWQSCNLGCLTV</sequence>
<gene>
    <name evidence="1" type="primary">RvY_15815-1</name>
    <name evidence="1" type="synonym">RvY_15815.1</name>
    <name evidence="1" type="ORF">RvY_15815</name>
</gene>
<proteinExistence type="predicted"/>
<dbReference type="AlphaFoldDB" id="A0A1D1W2Z0"/>
<dbReference type="Proteomes" id="UP000186922">
    <property type="component" value="Unassembled WGS sequence"/>
</dbReference>
<protein>
    <submittedName>
        <fullName evidence="1">Uncharacterized protein</fullName>
    </submittedName>
</protein>